<proteinExistence type="predicted"/>
<dbReference type="AlphaFoldDB" id="A0A1I5SNR0"/>
<dbReference type="STRING" id="1079859.SAMN04515674_105121"/>
<reference evidence="3 4" key="1">
    <citation type="submission" date="2016-10" db="EMBL/GenBank/DDBJ databases">
        <authorList>
            <person name="de Groot N.N."/>
        </authorList>
    </citation>
    <scope>NUCLEOTIDE SEQUENCE [LARGE SCALE GENOMIC DNA]</scope>
    <source>
        <strain evidence="4">E92,LMG 26720,CCM 7988</strain>
    </source>
</reference>
<sequence length="461" mass="52424">MAMAKNYTFRKLINDIHLWVGIPTTIVLFIVCLTGTIYVFQREITQWVDSDKFFVKTDGKDQALPLAGLIRNIEREKKDSKVTNIQISDIKNEAWTFTVTPNDIIEKRKAEEAEEKKNKMAEGKPGNKEKSDKKAGEKGKGNDKKAAQKDRDRIKRYLVNPYTGVIQGESQTPTSKFFSTVLKLHRWLLMEDNRDTGKAIIGTSSILMILLELTGLILWLPAKVKSWNKWNLWKGGFKIKTDGNWRRMNFDLHKSLGFYTFIFVTIMAVTGPYFSFKWYREGFSNALREKKEKESKPLQSQYLANSNALSLDDILAKAKNVYPYPSLTRISVPTDSLEAISIQKAKTGFFPDAGTDRVTFDQYSGKVLKLERFSDKKTGDKIVSLVFGLHTGEIFGTFSKILYVMACLIATSLPVTGFLIWWGRIRKGKKTARQQTSKPAAIPAGYVSHKAKQPLMNKVQV</sequence>
<keyword evidence="2" id="KW-1133">Transmembrane helix</keyword>
<feature type="region of interest" description="Disordered" evidence="1">
    <location>
        <begin position="108"/>
        <end position="150"/>
    </location>
</feature>
<dbReference type="EMBL" id="FOXH01000005">
    <property type="protein sequence ID" value="SFP72328.1"/>
    <property type="molecule type" value="Genomic_DNA"/>
</dbReference>
<dbReference type="InterPro" id="IPR005625">
    <property type="entry name" value="PepSY-ass_TM"/>
</dbReference>
<feature type="transmembrane region" description="Helical" evidence="2">
    <location>
        <begin position="16"/>
        <end position="40"/>
    </location>
</feature>
<dbReference type="PANTHER" id="PTHR34219:SF3">
    <property type="entry name" value="BLL7967 PROTEIN"/>
    <property type="match status" value="1"/>
</dbReference>
<keyword evidence="2" id="KW-0472">Membrane</keyword>
<accession>A0A1I5SNR0</accession>
<dbReference type="PANTHER" id="PTHR34219">
    <property type="entry name" value="IRON-REGULATED INNER MEMBRANE PROTEIN-RELATED"/>
    <property type="match status" value="1"/>
</dbReference>
<feature type="transmembrane region" description="Helical" evidence="2">
    <location>
        <begin position="401"/>
        <end position="423"/>
    </location>
</feature>
<evidence type="ECO:0000313" key="3">
    <source>
        <dbReference type="EMBL" id="SFP72328.1"/>
    </source>
</evidence>
<evidence type="ECO:0000313" key="4">
    <source>
        <dbReference type="Proteomes" id="UP000199306"/>
    </source>
</evidence>
<dbReference type="Pfam" id="PF03929">
    <property type="entry name" value="PepSY_TM"/>
    <property type="match status" value="1"/>
</dbReference>
<gene>
    <name evidence="3" type="ORF">SAMN04515674_105121</name>
</gene>
<feature type="transmembrane region" description="Helical" evidence="2">
    <location>
        <begin position="199"/>
        <end position="220"/>
    </location>
</feature>
<evidence type="ECO:0000256" key="1">
    <source>
        <dbReference type="SAM" id="MobiDB-lite"/>
    </source>
</evidence>
<evidence type="ECO:0000256" key="2">
    <source>
        <dbReference type="SAM" id="Phobius"/>
    </source>
</evidence>
<keyword evidence="2" id="KW-0812">Transmembrane</keyword>
<feature type="transmembrane region" description="Helical" evidence="2">
    <location>
        <begin position="256"/>
        <end position="276"/>
    </location>
</feature>
<dbReference type="OrthoDB" id="111691at2"/>
<name>A0A1I5SNR0_9BACT</name>
<organism evidence="3 4">
    <name type="scientific">Pseudarcicella hirudinis</name>
    <dbReference type="NCBI Taxonomy" id="1079859"/>
    <lineage>
        <taxon>Bacteria</taxon>
        <taxon>Pseudomonadati</taxon>
        <taxon>Bacteroidota</taxon>
        <taxon>Cytophagia</taxon>
        <taxon>Cytophagales</taxon>
        <taxon>Flectobacillaceae</taxon>
        <taxon>Pseudarcicella</taxon>
    </lineage>
</organism>
<dbReference type="Proteomes" id="UP000199306">
    <property type="component" value="Unassembled WGS sequence"/>
</dbReference>
<protein>
    <submittedName>
        <fullName evidence="3">Uncharacterized iron-regulated membrane protein</fullName>
    </submittedName>
</protein>
<keyword evidence="4" id="KW-1185">Reference proteome</keyword>